<evidence type="ECO:0000313" key="5">
    <source>
        <dbReference type="EMBL" id="EST55093.1"/>
    </source>
</evidence>
<protein>
    <recommendedName>
        <fullName evidence="4">NlpC/P60 domain-containing protein</fullName>
    </recommendedName>
</protein>
<feature type="domain" description="NlpC/P60" evidence="4">
    <location>
        <begin position="27"/>
        <end position="110"/>
    </location>
</feature>
<dbReference type="GO" id="GO:0008234">
    <property type="term" value="F:cysteine-type peptidase activity"/>
    <property type="evidence" value="ECO:0007669"/>
    <property type="project" value="UniProtKB-KW"/>
</dbReference>
<evidence type="ECO:0000256" key="2">
    <source>
        <dbReference type="ARBA" id="ARBA00022801"/>
    </source>
</evidence>
<dbReference type="GO" id="GO:0006508">
    <property type="term" value="P:proteolysis"/>
    <property type="evidence" value="ECO:0007669"/>
    <property type="project" value="UniProtKB-KW"/>
</dbReference>
<evidence type="ECO:0000256" key="1">
    <source>
        <dbReference type="ARBA" id="ARBA00022670"/>
    </source>
</evidence>
<evidence type="ECO:0000256" key="3">
    <source>
        <dbReference type="ARBA" id="ARBA00022807"/>
    </source>
</evidence>
<dbReference type="InterPro" id="IPR000064">
    <property type="entry name" value="NLP_P60_dom"/>
</dbReference>
<dbReference type="RefSeq" id="WP_023556076.1">
    <property type="nucleotide sequence ID" value="NZ_KI629782.1"/>
</dbReference>
<dbReference type="EMBL" id="AYJU01000015">
    <property type="protein sequence ID" value="EST55093.1"/>
    <property type="molecule type" value="Genomic_DNA"/>
</dbReference>
<keyword evidence="3" id="KW-0788">Thiol protease</keyword>
<dbReference type="eggNOG" id="ENOG5033V7Z">
    <property type="taxonomic scope" value="Bacteria"/>
</dbReference>
<dbReference type="HOGENOM" id="CLU_1773859_0_0_9"/>
<dbReference type="AlphaFoldDB" id="V6MI57"/>
<dbReference type="Gene3D" id="3.90.1720.10">
    <property type="entry name" value="endopeptidase domain like (from Nostoc punctiforme)"/>
    <property type="match status" value="1"/>
</dbReference>
<dbReference type="Proteomes" id="UP000017973">
    <property type="component" value="Unassembled WGS sequence"/>
</dbReference>
<evidence type="ECO:0000259" key="4">
    <source>
        <dbReference type="Pfam" id="PF00877"/>
    </source>
</evidence>
<name>V6MI57_9BACL</name>
<dbReference type="STRING" id="1408254.T458_10565"/>
<accession>V6MI57</accession>
<evidence type="ECO:0000313" key="6">
    <source>
        <dbReference type="Proteomes" id="UP000017973"/>
    </source>
</evidence>
<gene>
    <name evidence="5" type="ORF">T458_10565</name>
</gene>
<keyword evidence="1" id="KW-0645">Protease</keyword>
<organism evidence="5 6">
    <name type="scientific">Brevibacillus panacihumi W25</name>
    <dbReference type="NCBI Taxonomy" id="1408254"/>
    <lineage>
        <taxon>Bacteria</taxon>
        <taxon>Bacillati</taxon>
        <taxon>Bacillota</taxon>
        <taxon>Bacilli</taxon>
        <taxon>Bacillales</taxon>
        <taxon>Paenibacillaceae</taxon>
        <taxon>Brevibacillus</taxon>
    </lineage>
</organism>
<keyword evidence="2" id="KW-0378">Hydrolase</keyword>
<reference evidence="5 6" key="1">
    <citation type="journal article" date="2014" name="Genome Announc.">
        <title>Draft Genome Sequence of Brevibacillus panacihumi Strain W25, a Halotolerant Hydrocarbon-Degrading Bacterium.</title>
        <authorList>
            <person name="Wang X."/>
            <person name="Jin D."/>
            <person name="Zhou L."/>
            <person name="Wu L."/>
            <person name="An W."/>
            <person name="Chen Y."/>
            <person name="Zhao L."/>
        </authorList>
    </citation>
    <scope>NUCLEOTIDE SEQUENCE [LARGE SCALE GENOMIC DNA]</scope>
    <source>
        <strain evidence="5 6">W25</strain>
    </source>
</reference>
<dbReference type="Pfam" id="PF00877">
    <property type="entry name" value="NLPC_P60"/>
    <property type="match status" value="1"/>
</dbReference>
<proteinExistence type="predicted"/>
<comment type="caution">
    <text evidence="5">The sequence shown here is derived from an EMBL/GenBank/DDBJ whole genome shotgun (WGS) entry which is preliminary data.</text>
</comment>
<keyword evidence="6" id="KW-1185">Reference proteome</keyword>
<sequence>MKFEKEIENAIIWARNHLNSKDYRLRCLAFVEDAYERSNEIEMWGGADAQESAELYEAHNHIGFPPKGTFVFYSCSGMVEGEIKNWGHVGLSLGNGDVIHAWDKVRIDNYLEIESLTPAPGWSQPKLIGWAPVERILKGIQKKHWD</sequence>